<evidence type="ECO:0000313" key="2">
    <source>
        <dbReference type="EnsemblProtists" id="PYU1_T000695"/>
    </source>
</evidence>
<dbReference type="EMBL" id="GL376620">
    <property type="status" value="NOT_ANNOTATED_CDS"/>
    <property type="molecule type" value="Genomic_DNA"/>
</dbReference>
<dbReference type="VEuPathDB" id="FungiDB:PYU1_G000695"/>
<evidence type="ECO:0000313" key="3">
    <source>
        <dbReference type="Proteomes" id="UP000019132"/>
    </source>
</evidence>
<evidence type="ECO:0000256" key="1">
    <source>
        <dbReference type="SAM" id="MobiDB-lite"/>
    </source>
</evidence>
<feature type="compositionally biased region" description="Acidic residues" evidence="1">
    <location>
        <begin position="60"/>
        <end position="90"/>
    </location>
</feature>
<feature type="region of interest" description="Disordered" evidence="1">
    <location>
        <begin position="59"/>
        <end position="90"/>
    </location>
</feature>
<dbReference type="EnsemblProtists" id="PYU1_T000695">
    <property type="protein sequence ID" value="PYU1_T000695"/>
    <property type="gene ID" value="PYU1_G000695"/>
</dbReference>
<proteinExistence type="predicted"/>
<keyword evidence="3" id="KW-1185">Reference proteome</keyword>
<name>K3W6V4_GLOUD</name>
<accession>K3W6V4</accession>
<dbReference type="AlphaFoldDB" id="K3W6V4"/>
<dbReference type="InParanoid" id="K3W6V4"/>
<dbReference type="HOGENOM" id="CLU_1810038_0_0_1"/>
<sequence>MECGLGEWYPLVGLDSPHAIHFNFGQEPFRYDVVDEFYKESEGMAGLLANQLQWYTISDSDGETSASEEDEAMGESDADESNFDDDDDDEMFDAEFITEHFLELHGVYHDLDDLDDYYDGDADDTESELEFVEDDDEASMDEA</sequence>
<reference evidence="3" key="1">
    <citation type="journal article" date="2010" name="Genome Biol.">
        <title>Genome sequence of the necrotrophic plant pathogen Pythium ultimum reveals original pathogenicity mechanisms and effector repertoire.</title>
        <authorList>
            <person name="Levesque C.A."/>
            <person name="Brouwer H."/>
            <person name="Cano L."/>
            <person name="Hamilton J.P."/>
            <person name="Holt C."/>
            <person name="Huitema E."/>
            <person name="Raffaele S."/>
            <person name="Robideau G.P."/>
            <person name="Thines M."/>
            <person name="Win J."/>
            <person name="Zerillo M.M."/>
            <person name="Beakes G.W."/>
            <person name="Boore J.L."/>
            <person name="Busam D."/>
            <person name="Dumas B."/>
            <person name="Ferriera S."/>
            <person name="Fuerstenberg S.I."/>
            <person name="Gachon C.M."/>
            <person name="Gaulin E."/>
            <person name="Govers F."/>
            <person name="Grenville-Briggs L."/>
            <person name="Horner N."/>
            <person name="Hostetler J."/>
            <person name="Jiang R.H."/>
            <person name="Johnson J."/>
            <person name="Krajaejun T."/>
            <person name="Lin H."/>
            <person name="Meijer H.J."/>
            <person name="Moore B."/>
            <person name="Morris P."/>
            <person name="Phuntmart V."/>
            <person name="Puiu D."/>
            <person name="Shetty J."/>
            <person name="Stajich J.E."/>
            <person name="Tripathy S."/>
            <person name="Wawra S."/>
            <person name="van West P."/>
            <person name="Whitty B.R."/>
            <person name="Coutinho P.M."/>
            <person name="Henrissat B."/>
            <person name="Martin F."/>
            <person name="Thomas P.D."/>
            <person name="Tyler B.M."/>
            <person name="De Vries R.P."/>
            <person name="Kamoun S."/>
            <person name="Yandell M."/>
            <person name="Tisserat N."/>
            <person name="Buell C.R."/>
        </authorList>
    </citation>
    <scope>NUCLEOTIDE SEQUENCE</scope>
    <source>
        <strain evidence="3">DAOM:BR144</strain>
    </source>
</reference>
<dbReference type="InterPro" id="IPR043136">
    <property type="entry name" value="B30.2/SPRY_sf"/>
</dbReference>
<dbReference type="Gene3D" id="2.60.120.920">
    <property type="match status" value="1"/>
</dbReference>
<feature type="region of interest" description="Disordered" evidence="1">
    <location>
        <begin position="115"/>
        <end position="143"/>
    </location>
</feature>
<reference evidence="2" key="3">
    <citation type="submission" date="2015-02" db="UniProtKB">
        <authorList>
            <consortium name="EnsemblProtists"/>
        </authorList>
    </citation>
    <scope>IDENTIFICATION</scope>
    <source>
        <strain evidence="2">DAOM BR144</strain>
    </source>
</reference>
<reference evidence="3" key="2">
    <citation type="submission" date="2010-04" db="EMBL/GenBank/DDBJ databases">
        <authorList>
            <person name="Buell R."/>
            <person name="Hamilton J."/>
            <person name="Hostetler J."/>
        </authorList>
    </citation>
    <scope>NUCLEOTIDE SEQUENCE [LARGE SCALE GENOMIC DNA]</scope>
    <source>
        <strain evidence="3">DAOM:BR144</strain>
    </source>
</reference>
<organism evidence="2 3">
    <name type="scientific">Globisporangium ultimum (strain ATCC 200006 / CBS 805.95 / DAOM BR144)</name>
    <name type="common">Pythium ultimum</name>
    <dbReference type="NCBI Taxonomy" id="431595"/>
    <lineage>
        <taxon>Eukaryota</taxon>
        <taxon>Sar</taxon>
        <taxon>Stramenopiles</taxon>
        <taxon>Oomycota</taxon>
        <taxon>Peronosporomycetes</taxon>
        <taxon>Pythiales</taxon>
        <taxon>Pythiaceae</taxon>
        <taxon>Globisporangium</taxon>
    </lineage>
</organism>
<dbReference type="Proteomes" id="UP000019132">
    <property type="component" value="Unassembled WGS sequence"/>
</dbReference>
<protein>
    <submittedName>
        <fullName evidence="2">Uncharacterized protein</fullName>
    </submittedName>
</protein>
<dbReference type="STRING" id="431595.K3W6V4"/>